<protein>
    <submittedName>
        <fullName evidence="1">Uncharacterized protein</fullName>
    </submittedName>
</protein>
<dbReference type="AlphaFoldDB" id="A0A7G7GC12"/>
<dbReference type="EMBL" id="CP055156">
    <property type="protein sequence ID" value="QNF34696.1"/>
    <property type="molecule type" value="Genomic_DNA"/>
</dbReference>
<accession>A0A7G7GC12</accession>
<evidence type="ECO:0000313" key="2">
    <source>
        <dbReference type="Proteomes" id="UP000515237"/>
    </source>
</evidence>
<proteinExistence type="predicted"/>
<gene>
    <name evidence="1" type="ORF">HUW51_18910</name>
</gene>
<dbReference type="Proteomes" id="UP000515237">
    <property type="component" value="Chromosome"/>
</dbReference>
<sequence length="195" mass="22197">MKKTNMHQVGTKAVLFTLLMLVSLMLPSCFLFGDDDEDDPKPAPRSEVPAALAHKWLAGQFSMTEFWKYDGSYSGNAFEMGIAFDFKANGDAEFYMVTGGTSMGCRTESFIYKKGTVLFNNNNSFTFYPTEGRKRGYYRGCAASYDDYDEKYTSKDLKPETYFYTIEKNSNGQDQLVTRFKVTDAAGTYFRVVNW</sequence>
<reference evidence="1 2" key="1">
    <citation type="journal article" date="2018" name="Int. J. Syst. Evol. Microbiol.">
        <title>Adhaeribacter swui sp. nov., isolated from wet mud.</title>
        <authorList>
            <person name="Kim D.U."/>
            <person name="Kim K.W."/>
            <person name="Kang M.S."/>
            <person name="Kim J.Y."/>
            <person name="Jang J.H."/>
            <person name="Kim M.K."/>
        </authorList>
    </citation>
    <scope>NUCLEOTIDE SEQUENCE [LARGE SCALE GENOMIC DNA]</scope>
    <source>
        <strain evidence="1 2">KCTC 52873</strain>
    </source>
</reference>
<dbReference type="RefSeq" id="WP_185271191.1">
    <property type="nucleotide sequence ID" value="NZ_CP055156.1"/>
</dbReference>
<keyword evidence="2" id="KW-1185">Reference proteome</keyword>
<organism evidence="1 2">
    <name type="scientific">Adhaeribacter swui</name>
    <dbReference type="NCBI Taxonomy" id="2086471"/>
    <lineage>
        <taxon>Bacteria</taxon>
        <taxon>Pseudomonadati</taxon>
        <taxon>Bacteroidota</taxon>
        <taxon>Cytophagia</taxon>
        <taxon>Cytophagales</taxon>
        <taxon>Hymenobacteraceae</taxon>
        <taxon>Adhaeribacter</taxon>
    </lineage>
</organism>
<evidence type="ECO:0000313" key="1">
    <source>
        <dbReference type="EMBL" id="QNF34696.1"/>
    </source>
</evidence>
<name>A0A7G7GC12_9BACT</name>
<dbReference type="KEGG" id="aswu:HUW51_18910"/>